<evidence type="ECO:0000313" key="2">
    <source>
        <dbReference type="EMBL" id="SUM71985.1"/>
    </source>
</evidence>
<dbReference type="PROSITE" id="PS51257">
    <property type="entry name" value="PROKAR_LIPOPROTEIN"/>
    <property type="match status" value="1"/>
</dbReference>
<gene>
    <name evidence="2" type="ORF">NCTC11807_01676</name>
</gene>
<dbReference type="Proteomes" id="UP000255425">
    <property type="component" value="Unassembled WGS sequence"/>
</dbReference>
<keyword evidence="3" id="KW-1185">Reference proteome</keyword>
<evidence type="ECO:0000313" key="3">
    <source>
        <dbReference type="Proteomes" id="UP000255425"/>
    </source>
</evidence>
<feature type="signal peptide" evidence="1">
    <location>
        <begin position="1"/>
        <end position="21"/>
    </location>
</feature>
<feature type="chain" id="PRO_5016755460" evidence="1">
    <location>
        <begin position="22"/>
        <end position="35"/>
    </location>
</feature>
<dbReference type="AlphaFoldDB" id="A0A380H713"/>
<sequence>MKKILTLVSILLFAIVLTACGNNNKSNNSHDSKKQ</sequence>
<protein>
    <submittedName>
        <fullName evidence="2">Transferrin receptor</fullName>
    </submittedName>
</protein>
<proteinExistence type="predicted"/>
<organism evidence="2 3">
    <name type="scientific">Staphylococcus saccharolyticus</name>
    <dbReference type="NCBI Taxonomy" id="33028"/>
    <lineage>
        <taxon>Bacteria</taxon>
        <taxon>Bacillati</taxon>
        <taxon>Bacillota</taxon>
        <taxon>Bacilli</taxon>
        <taxon>Bacillales</taxon>
        <taxon>Staphylococcaceae</taxon>
        <taxon>Staphylococcus</taxon>
    </lineage>
</organism>
<evidence type="ECO:0000256" key="1">
    <source>
        <dbReference type="SAM" id="SignalP"/>
    </source>
</evidence>
<name>A0A380H713_9STAP</name>
<reference evidence="2 3" key="1">
    <citation type="submission" date="2018-06" db="EMBL/GenBank/DDBJ databases">
        <authorList>
            <consortium name="Pathogen Informatics"/>
            <person name="Doyle S."/>
        </authorList>
    </citation>
    <scope>NUCLEOTIDE SEQUENCE [LARGE SCALE GENOMIC DNA]</scope>
    <source>
        <strain evidence="2 3">NCTC11807</strain>
    </source>
</reference>
<dbReference type="EMBL" id="UHDZ01000001">
    <property type="protein sequence ID" value="SUM71985.1"/>
    <property type="molecule type" value="Genomic_DNA"/>
</dbReference>
<accession>A0A380H713</accession>
<keyword evidence="2" id="KW-0675">Receptor</keyword>
<keyword evidence="1" id="KW-0732">Signal</keyword>